<comment type="caution">
    <text evidence="4">The sequence shown here is derived from an EMBL/GenBank/DDBJ whole genome shotgun (WGS) entry which is preliminary data.</text>
</comment>
<dbReference type="OrthoDB" id="406505at2759"/>
<name>A0A0C2J265_9PEZI</name>
<sequence>MKSAAVLTFGLASLALAQPRHHAHVRAHEKRGEVDKRAIKTEYTTHWETVVVTEYIDLTATSWVTPGATPAASSAQQVPGQFFEGASSSSSSSPSPSPSTSSSSTTTTTTHSTSTTTVTISPVSPTTSSTYVAPTTSTPVAAVPTTSSTAAAVQEPSTPAYVAPAVATTSTPAAAASPSTSSSSSGSGGSGGSSGTTFTGDMTYYTVGLGSCGTDQTGDDLTQNIVAMNVEQMGSQSNGNPLCGQTITISANGNTATATIMDKCMGCAYGAIDVSEKVFTEIFGSLDVGRSPVTWWFN</sequence>
<evidence type="ECO:0000256" key="3">
    <source>
        <dbReference type="SAM" id="SignalP"/>
    </source>
</evidence>
<evidence type="ECO:0000313" key="4">
    <source>
        <dbReference type="EMBL" id="KIH93115.1"/>
    </source>
</evidence>
<dbReference type="PANTHER" id="PTHR31836:SF28">
    <property type="entry name" value="SRCR DOMAIN-CONTAINING PROTEIN-RELATED"/>
    <property type="match status" value="1"/>
</dbReference>
<dbReference type="SUPFAM" id="SSF50685">
    <property type="entry name" value="Barwin-like endoglucanases"/>
    <property type="match status" value="1"/>
</dbReference>
<organism evidence="4 5">
    <name type="scientific">Sporothrix brasiliensis 5110</name>
    <dbReference type="NCBI Taxonomy" id="1398154"/>
    <lineage>
        <taxon>Eukaryota</taxon>
        <taxon>Fungi</taxon>
        <taxon>Dikarya</taxon>
        <taxon>Ascomycota</taxon>
        <taxon>Pezizomycotina</taxon>
        <taxon>Sordariomycetes</taxon>
        <taxon>Sordariomycetidae</taxon>
        <taxon>Ophiostomatales</taxon>
        <taxon>Ophiostomataceae</taxon>
        <taxon>Sporothrix</taxon>
    </lineage>
</organism>
<dbReference type="Proteomes" id="UP000031575">
    <property type="component" value="Unassembled WGS sequence"/>
</dbReference>
<dbReference type="EMBL" id="AWTV01000006">
    <property type="protein sequence ID" value="KIH93115.1"/>
    <property type="molecule type" value="Genomic_DNA"/>
</dbReference>
<feature type="compositionally biased region" description="Low complexity" evidence="2">
    <location>
        <begin position="86"/>
        <end position="134"/>
    </location>
</feature>
<dbReference type="CDD" id="cd22191">
    <property type="entry name" value="DPBB_RlpA_EXP_N-like"/>
    <property type="match status" value="1"/>
</dbReference>
<dbReference type="InterPro" id="IPR051477">
    <property type="entry name" value="Expansin_CellWall"/>
</dbReference>
<feature type="signal peptide" evidence="3">
    <location>
        <begin position="1"/>
        <end position="17"/>
    </location>
</feature>
<reference evidence="4 5" key="1">
    <citation type="journal article" date="2014" name="BMC Genomics">
        <title>Comparative genomics of the major fungal agents of human and animal Sporotrichosis: Sporothrix schenckii and Sporothrix brasiliensis.</title>
        <authorList>
            <person name="Teixeira M.M."/>
            <person name="de Almeida L.G."/>
            <person name="Kubitschek-Barreira P."/>
            <person name="Alves F.L."/>
            <person name="Kioshima E.S."/>
            <person name="Abadio A.K."/>
            <person name="Fernandes L."/>
            <person name="Derengowski L.S."/>
            <person name="Ferreira K.S."/>
            <person name="Souza R.C."/>
            <person name="Ruiz J.C."/>
            <person name="de Andrade N.C."/>
            <person name="Paes H.C."/>
            <person name="Nicola A.M."/>
            <person name="Albuquerque P."/>
            <person name="Gerber A.L."/>
            <person name="Martins V.P."/>
            <person name="Peconick L.D."/>
            <person name="Neto A.V."/>
            <person name="Chaucanez C.B."/>
            <person name="Silva P.A."/>
            <person name="Cunha O.L."/>
            <person name="de Oliveira F.F."/>
            <person name="dos Santos T.C."/>
            <person name="Barros A.L."/>
            <person name="Soares M.A."/>
            <person name="de Oliveira L.M."/>
            <person name="Marini M.M."/>
            <person name="Villalobos-Duno H."/>
            <person name="Cunha M.M."/>
            <person name="de Hoog S."/>
            <person name="da Silveira J.F."/>
            <person name="Henrissat B."/>
            <person name="Nino-Vega G.A."/>
            <person name="Cisalpino P.S."/>
            <person name="Mora-Montes H.M."/>
            <person name="Almeida S.R."/>
            <person name="Stajich J.E."/>
            <person name="Lopes-Bezerra L.M."/>
            <person name="Vasconcelos A.T."/>
            <person name="Felipe M.S."/>
        </authorList>
    </citation>
    <scope>NUCLEOTIDE SEQUENCE [LARGE SCALE GENOMIC DNA]</scope>
    <source>
        <strain evidence="4 5">5110</strain>
    </source>
</reference>
<gene>
    <name evidence="4" type="ORF">SPBR_03116</name>
</gene>
<dbReference type="RefSeq" id="XP_040621125.1">
    <property type="nucleotide sequence ID" value="XM_040761419.1"/>
</dbReference>
<evidence type="ECO:0000256" key="2">
    <source>
        <dbReference type="SAM" id="MobiDB-lite"/>
    </source>
</evidence>
<protein>
    <submittedName>
        <fullName evidence="4">Expansin family protein</fullName>
    </submittedName>
</protein>
<dbReference type="VEuPathDB" id="FungiDB:SPBR_03116"/>
<keyword evidence="5" id="KW-1185">Reference proteome</keyword>
<proteinExistence type="predicted"/>
<dbReference type="GeneID" id="63676340"/>
<dbReference type="InterPro" id="IPR036908">
    <property type="entry name" value="RlpA-like_sf"/>
</dbReference>
<feature type="chain" id="PRO_5002150987" evidence="3">
    <location>
        <begin position="18"/>
        <end position="298"/>
    </location>
</feature>
<dbReference type="AlphaFoldDB" id="A0A0C2J265"/>
<evidence type="ECO:0000256" key="1">
    <source>
        <dbReference type="ARBA" id="ARBA00022729"/>
    </source>
</evidence>
<accession>A0A0C2J265</accession>
<feature type="region of interest" description="Disordered" evidence="2">
    <location>
        <begin position="173"/>
        <end position="194"/>
    </location>
</feature>
<feature type="compositionally biased region" description="Low complexity" evidence="2">
    <location>
        <begin position="173"/>
        <end position="185"/>
    </location>
</feature>
<evidence type="ECO:0000313" key="5">
    <source>
        <dbReference type="Proteomes" id="UP000031575"/>
    </source>
</evidence>
<dbReference type="PANTHER" id="PTHR31836">
    <property type="match status" value="1"/>
</dbReference>
<feature type="region of interest" description="Disordered" evidence="2">
    <location>
        <begin position="82"/>
        <end position="134"/>
    </location>
</feature>
<keyword evidence="1 3" id="KW-0732">Signal</keyword>
<dbReference type="Gene3D" id="2.40.40.10">
    <property type="entry name" value="RlpA-like domain"/>
    <property type="match status" value="1"/>
</dbReference>
<dbReference type="HOGENOM" id="CLU_052701_0_0_1"/>